<organism evidence="1 2">
    <name type="scientific">Marinicella sediminis</name>
    <dbReference type="NCBI Taxonomy" id="1792834"/>
    <lineage>
        <taxon>Bacteria</taxon>
        <taxon>Pseudomonadati</taxon>
        <taxon>Pseudomonadota</taxon>
        <taxon>Gammaproteobacteria</taxon>
        <taxon>Lysobacterales</taxon>
        <taxon>Marinicellaceae</taxon>
        <taxon>Marinicella</taxon>
    </lineage>
</organism>
<evidence type="ECO:0000313" key="2">
    <source>
        <dbReference type="Proteomes" id="UP001595533"/>
    </source>
</evidence>
<reference evidence="2" key="1">
    <citation type="journal article" date="2019" name="Int. J. Syst. Evol. Microbiol.">
        <title>The Global Catalogue of Microorganisms (GCM) 10K type strain sequencing project: providing services to taxonomists for standard genome sequencing and annotation.</title>
        <authorList>
            <consortium name="The Broad Institute Genomics Platform"/>
            <consortium name="The Broad Institute Genome Sequencing Center for Infectious Disease"/>
            <person name="Wu L."/>
            <person name="Ma J."/>
        </authorList>
    </citation>
    <scope>NUCLEOTIDE SEQUENCE [LARGE SCALE GENOMIC DNA]</scope>
    <source>
        <strain evidence="2">KCTC 42953</strain>
    </source>
</reference>
<keyword evidence="2" id="KW-1185">Reference proteome</keyword>
<sequence length="605" mass="67922">MSEDRDKLKSLLLGEEIAQIKAIQKLLDDRQAFTEKVSQVLDNAADQTIKQNPEFQKKFSRLDPKALTRAIKANQKSFIDAMIPIMGPMIRQSVANAISKFVQDVNRAMEQRFSIKALRWRWQAYRTGISFTEIVFSNTIEYQVQQVFLIDKESGLLIEHAGHEDALMQDKEAISAMLTAIESFVQDSMGHDGSHLSAAKLGERNVEVISGSQANLAVVIKGAYTPRLVDHLSAASEQIHIDFASDINDQNTWNNNPDLKVELENLLVTKSQSDDEESSGVNFWPWLIIALLLIGWFSWRTYQQHKALSETRLQLAAIDGLVVQQITPNDDGFLVTGLLDPLADTSTLSADIRLATQPYVSLDDELIANRVRLLLNQPDLEVEVRHGLLTLTGHFDDVQQHRLQRQMLGIIPGISQVDDQSTARPQPPDLNQQLLNHLQQHPLPEYLKLQVIDEKIVASGELMVSDVDDYWQLLNQHFEAIDASGLTLLNASTQLKSITSEPLNFIATNQLSPAQQSLLNQKAAAFLTLHRHNQAKQIKLIAQSDCQGSLQESNANNRKRGTWLAEQLVQSGVDRSLIQVETILCEQITTTVNTDLIGVWFEVNR</sequence>
<dbReference type="Proteomes" id="UP001595533">
    <property type="component" value="Unassembled WGS sequence"/>
</dbReference>
<name>A0ABV7JEU7_9GAMM</name>
<evidence type="ECO:0000313" key="1">
    <source>
        <dbReference type="EMBL" id="MFC3194753.1"/>
    </source>
</evidence>
<proteinExistence type="predicted"/>
<gene>
    <name evidence="1" type="ORF">ACFODZ_10935</name>
</gene>
<protein>
    <submittedName>
        <fullName evidence="1">BON domain-containing protein</fullName>
    </submittedName>
</protein>
<comment type="caution">
    <text evidence="1">The sequence shown here is derived from an EMBL/GenBank/DDBJ whole genome shotgun (WGS) entry which is preliminary data.</text>
</comment>
<dbReference type="EMBL" id="JBHRTS010000005">
    <property type="protein sequence ID" value="MFC3194753.1"/>
    <property type="molecule type" value="Genomic_DNA"/>
</dbReference>
<accession>A0ABV7JEU7</accession>
<dbReference type="RefSeq" id="WP_077410801.1">
    <property type="nucleotide sequence ID" value="NZ_JBHRTS010000005.1"/>
</dbReference>